<organism evidence="1 2">
    <name type="scientific">Nicrophorus vespilloides</name>
    <name type="common">Boreal carrion beetle</name>
    <dbReference type="NCBI Taxonomy" id="110193"/>
    <lineage>
        <taxon>Eukaryota</taxon>
        <taxon>Metazoa</taxon>
        <taxon>Ecdysozoa</taxon>
        <taxon>Arthropoda</taxon>
        <taxon>Hexapoda</taxon>
        <taxon>Insecta</taxon>
        <taxon>Pterygota</taxon>
        <taxon>Neoptera</taxon>
        <taxon>Endopterygota</taxon>
        <taxon>Coleoptera</taxon>
        <taxon>Polyphaga</taxon>
        <taxon>Staphyliniformia</taxon>
        <taxon>Silphidae</taxon>
        <taxon>Nicrophorinae</taxon>
        <taxon>Nicrophorus</taxon>
    </lineage>
</organism>
<dbReference type="GeneID" id="108561602"/>
<keyword evidence="1" id="KW-1185">Reference proteome</keyword>
<evidence type="ECO:0000313" key="1">
    <source>
        <dbReference type="Proteomes" id="UP000695000"/>
    </source>
</evidence>
<dbReference type="RefSeq" id="XP_017775101.1">
    <property type="nucleotide sequence ID" value="XM_017919612.1"/>
</dbReference>
<evidence type="ECO:0000313" key="2">
    <source>
        <dbReference type="RefSeq" id="XP_017775101.1"/>
    </source>
</evidence>
<reference evidence="2" key="1">
    <citation type="submission" date="2025-08" db="UniProtKB">
        <authorList>
            <consortium name="RefSeq"/>
        </authorList>
    </citation>
    <scope>IDENTIFICATION</scope>
    <source>
        <tissue evidence="2">Whole Larva</tissue>
    </source>
</reference>
<dbReference type="Proteomes" id="UP000695000">
    <property type="component" value="Unplaced"/>
</dbReference>
<dbReference type="PANTHER" id="PTHR21435:SF1">
    <property type="entry name" value="MITOCHONDRIAL IMPORT INNER MEMBRANE TRANSLOCASE SUBUNIT TIM29"/>
    <property type="match status" value="1"/>
</dbReference>
<accession>A0ABM1MKK1</accession>
<protein>
    <submittedName>
        <fullName evidence="2">Uncharacterized protein C19orf52 homolog</fullName>
    </submittedName>
</protein>
<name>A0ABM1MKK1_NICVS</name>
<gene>
    <name evidence="2" type="primary">LOC108561602</name>
</gene>
<dbReference type="PANTHER" id="PTHR21435">
    <property type="entry name" value="MITOCHONDRIAL IMPORT INNER MEMBRANE TRANSLOCASE SUBUNIT TIM29"/>
    <property type="match status" value="1"/>
</dbReference>
<sequence length="199" mass="23295">MFKVKKSVGFFTKIKQTKLSITENFNERFTKLEKRVEGTMAENWVRYWKNVCRDYKDVAGDVIKESREKPSKAILIGSTAGLLVYCAKHNPNSTHFRDAYIKAANDVSLVHPSLTKEETMDHLKYIEKCYNNQLIRHTSLGFISFIWVDNNSDKCAAFQTQCSYLQLKYSEIINRIIDVGFLDTWWMLAKKMTDYDINY</sequence>
<proteinExistence type="predicted"/>
<dbReference type="Pfam" id="PF10171">
    <property type="entry name" value="Tim29"/>
    <property type="match status" value="1"/>
</dbReference>
<dbReference type="InterPro" id="IPR019322">
    <property type="entry name" value="TIMM29"/>
</dbReference>